<proteinExistence type="predicted"/>
<dbReference type="EMBL" id="BFAY01000016">
    <property type="protein sequence ID" value="GBF40732.1"/>
    <property type="molecule type" value="Genomic_DNA"/>
</dbReference>
<keyword evidence="2" id="KW-1185">Reference proteome</keyword>
<evidence type="ECO:0000313" key="2">
    <source>
        <dbReference type="Proteomes" id="UP000245076"/>
    </source>
</evidence>
<dbReference type="GO" id="GO:0003743">
    <property type="term" value="F:translation initiation factor activity"/>
    <property type="evidence" value="ECO:0007669"/>
    <property type="project" value="UniProtKB-KW"/>
</dbReference>
<dbReference type="AlphaFoldDB" id="A0A2P2D7Y2"/>
<protein>
    <submittedName>
        <fullName evidence="1">Probable translation initiation factor IF-2</fullName>
    </submittedName>
</protein>
<dbReference type="Proteomes" id="UP000245076">
    <property type="component" value="Unassembled WGS sequence"/>
</dbReference>
<sequence>MFVPTLIAKDYRIWTINLSKGYILKSKPIANAKSVLVRNAEEFEIIDLIKSKKGVWFKVKSDRLSGWLLNPPFPVNNIRSTRD</sequence>
<keyword evidence="1" id="KW-0648">Protein biosynthesis</keyword>
<accession>A0A2P2D7Y2</accession>
<keyword evidence="1" id="KW-0396">Initiation factor</keyword>
<organism evidence="1 2">
    <name type="scientific">Leptospira johnsonii</name>
    <dbReference type="NCBI Taxonomy" id="1917820"/>
    <lineage>
        <taxon>Bacteria</taxon>
        <taxon>Pseudomonadati</taxon>
        <taxon>Spirochaetota</taxon>
        <taxon>Spirochaetia</taxon>
        <taxon>Leptospirales</taxon>
        <taxon>Leptospiraceae</taxon>
        <taxon>Leptospira</taxon>
    </lineage>
</organism>
<gene>
    <name evidence="1" type="primary">infB</name>
    <name evidence="1" type="ORF">LPTSP1_37500</name>
</gene>
<comment type="caution">
    <text evidence="1">The sequence shown here is derived from an EMBL/GenBank/DDBJ whole genome shotgun (WGS) entry which is preliminary data.</text>
</comment>
<evidence type="ECO:0000313" key="1">
    <source>
        <dbReference type="EMBL" id="GBF40732.1"/>
    </source>
</evidence>
<name>A0A2P2D7Y2_9LEPT</name>
<reference evidence="1 2" key="1">
    <citation type="submission" date="2018-02" db="EMBL/GenBank/DDBJ databases">
        <title>Novel Leptospira species isolated from soil and water in Japan.</title>
        <authorList>
            <person name="Nakao R."/>
            <person name="Masuzawa T."/>
        </authorList>
    </citation>
    <scope>NUCLEOTIDE SEQUENCE [LARGE SCALE GENOMIC DNA]</scope>
    <source>
        <strain evidence="1 2">E8</strain>
    </source>
</reference>